<evidence type="ECO:0000313" key="2">
    <source>
        <dbReference type="EMBL" id="KAK0737843.1"/>
    </source>
</evidence>
<dbReference type="SUPFAM" id="SSF53335">
    <property type="entry name" value="S-adenosyl-L-methionine-dependent methyltransferases"/>
    <property type="match status" value="1"/>
</dbReference>
<gene>
    <name evidence="2" type="ORF">B0T18DRAFT_420702</name>
</gene>
<keyword evidence="3" id="KW-1185">Reference proteome</keyword>
<evidence type="ECO:0008006" key="4">
    <source>
        <dbReference type="Google" id="ProtNLM"/>
    </source>
</evidence>
<dbReference type="CDD" id="cd02440">
    <property type="entry name" value="AdoMet_MTases"/>
    <property type="match status" value="1"/>
</dbReference>
<protein>
    <recommendedName>
        <fullName evidence="4">S-adenosyl-L-methionine-dependent methyltransferase</fullName>
    </recommendedName>
</protein>
<dbReference type="Pfam" id="PF13489">
    <property type="entry name" value="Methyltransf_23"/>
    <property type="match status" value="1"/>
</dbReference>
<name>A0AA40BPC9_9PEZI</name>
<reference evidence="2" key="1">
    <citation type="submission" date="2023-06" db="EMBL/GenBank/DDBJ databases">
        <title>Genome-scale phylogeny and comparative genomics of the fungal order Sordariales.</title>
        <authorList>
            <consortium name="Lawrence Berkeley National Laboratory"/>
            <person name="Hensen N."/>
            <person name="Bonometti L."/>
            <person name="Westerberg I."/>
            <person name="Brannstrom I.O."/>
            <person name="Guillou S."/>
            <person name="Cros-Aarteil S."/>
            <person name="Calhoun S."/>
            <person name="Haridas S."/>
            <person name="Kuo A."/>
            <person name="Mondo S."/>
            <person name="Pangilinan J."/>
            <person name="Riley R."/>
            <person name="LaButti K."/>
            <person name="Andreopoulos B."/>
            <person name="Lipzen A."/>
            <person name="Chen C."/>
            <person name="Yanf M."/>
            <person name="Daum C."/>
            <person name="Ng V."/>
            <person name="Clum A."/>
            <person name="Steindorff A."/>
            <person name="Ohm R."/>
            <person name="Martin F."/>
            <person name="Silar P."/>
            <person name="Natvig D."/>
            <person name="Lalanne C."/>
            <person name="Gautier V."/>
            <person name="Ament-velasquez S.L."/>
            <person name="Kruys A."/>
            <person name="Hutchinson M.I."/>
            <person name="Powell A.J."/>
            <person name="Barry K."/>
            <person name="Miller A.N."/>
            <person name="Grigoriev I.V."/>
            <person name="Debuchy R."/>
            <person name="Gladieux P."/>
            <person name="Thoren M.H."/>
            <person name="Johannesson H."/>
        </authorList>
    </citation>
    <scope>NUCLEOTIDE SEQUENCE</scope>
    <source>
        <strain evidence="2">SMH3187-1</strain>
    </source>
</reference>
<dbReference type="PANTHER" id="PTHR43591:SF110">
    <property type="entry name" value="RHODANESE DOMAIN-CONTAINING PROTEIN"/>
    <property type="match status" value="1"/>
</dbReference>
<comment type="similarity">
    <text evidence="1">Belongs to the methyltransferase superfamily. LaeA methyltransferase family.</text>
</comment>
<organism evidence="2 3">
    <name type="scientific">Schizothecium vesticola</name>
    <dbReference type="NCBI Taxonomy" id="314040"/>
    <lineage>
        <taxon>Eukaryota</taxon>
        <taxon>Fungi</taxon>
        <taxon>Dikarya</taxon>
        <taxon>Ascomycota</taxon>
        <taxon>Pezizomycotina</taxon>
        <taxon>Sordariomycetes</taxon>
        <taxon>Sordariomycetidae</taxon>
        <taxon>Sordariales</taxon>
        <taxon>Schizotheciaceae</taxon>
        <taxon>Schizothecium</taxon>
    </lineage>
</organism>
<dbReference type="Gene3D" id="3.40.50.150">
    <property type="entry name" value="Vaccinia Virus protein VP39"/>
    <property type="match status" value="1"/>
</dbReference>
<evidence type="ECO:0000313" key="3">
    <source>
        <dbReference type="Proteomes" id="UP001172155"/>
    </source>
</evidence>
<dbReference type="Proteomes" id="UP001172155">
    <property type="component" value="Unassembled WGS sequence"/>
</dbReference>
<dbReference type="PANTHER" id="PTHR43591">
    <property type="entry name" value="METHYLTRANSFERASE"/>
    <property type="match status" value="1"/>
</dbReference>
<proteinExistence type="inferred from homology"/>
<evidence type="ECO:0000256" key="1">
    <source>
        <dbReference type="ARBA" id="ARBA00038158"/>
    </source>
</evidence>
<comment type="caution">
    <text evidence="2">The sequence shown here is derived from an EMBL/GenBank/DDBJ whole genome shotgun (WGS) entry which is preliminary data.</text>
</comment>
<sequence length="301" mass="32870">MTPPKIANTDDFHAANVAYALDRAGYSASGRLMFQHYLWKDVTGSLIHPDILTDVGAVLARTSREVEVHVADVGTGTGAWALDVACLSGIHGIAKFKVHGFDISDEQFPPAHILPDNVQLSVGDALGGVPEELRGCFDIVHVAHFAGVRALGDDPSPAIEHALALLKPGGWIQWDEWAREVEVVKLSPSPHCDAALGVSARIFPRWLHDLVGHISKHGFVESVQHDFKSNNSLLPRLTALWYMTAEEVVKIGFEEPTRSMMMQMLLSAYSEAKHPETRALFRMCPSLVIGKKPAVNSSSSR</sequence>
<dbReference type="AlphaFoldDB" id="A0AA40BPC9"/>
<dbReference type="EMBL" id="JAUKUD010000007">
    <property type="protein sequence ID" value="KAK0737843.1"/>
    <property type="molecule type" value="Genomic_DNA"/>
</dbReference>
<dbReference type="InterPro" id="IPR029063">
    <property type="entry name" value="SAM-dependent_MTases_sf"/>
</dbReference>
<accession>A0AA40BPC9</accession>